<dbReference type="InterPro" id="IPR035901">
    <property type="entry name" value="GIY-YIG_endonuc_sf"/>
</dbReference>
<dbReference type="KEGG" id="apel:CA267_008115"/>
<organism evidence="2 3">
    <name type="scientific">Alteromonas pelagimontana</name>
    <dbReference type="NCBI Taxonomy" id="1858656"/>
    <lineage>
        <taxon>Bacteria</taxon>
        <taxon>Pseudomonadati</taxon>
        <taxon>Pseudomonadota</taxon>
        <taxon>Gammaproteobacteria</taxon>
        <taxon>Alteromonadales</taxon>
        <taxon>Alteromonadaceae</taxon>
        <taxon>Alteromonas/Salinimonas group</taxon>
        <taxon>Alteromonas</taxon>
    </lineage>
</organism>
<sequence length="271" mass="30978">MDLFSFFRATMPELLETNCKLHLASLSGEDHPLDAYLAGKFDEFQSWQSKKNFERRYVVSLIALPQPHRWLLAGLYESHGAQWQESLKGYIYDLRLLERCSQFNGRLVVAFERQGRQSYRNAETLAPTLLIDEIRSERMSIADFPGYRNVNISKVELDTIVRQSIESWRSALSSVAGVYVISDTASGKLYIGSATGEGGLYQRWVQYAANGHGGNKELRQLLEEMGTSSSNHFRFAILEIADTHTSEKDVLRRESHWKQVLLSRQFGFNAN</sequence>
<dbReference type="PROSITE" id="PS50164">
    <property type="entry name" value="GIY_YIG"/>
    <property type="match status" value="1"/>
</dbReference>
<accession>A0A6M4MC21</accession>
<protein>
    <submittedName>
        <fullName evidence="2">GIY-YIG nuclease family protein</fullName>
    </submittedName>
</protein>
<dbReference type="SUPFAM" id="SSF82771">
    <property type="entry name" value="GIY-YIG endonuclease"/>
    <property type="match status" value="1"/>
</dbReference>
<dbReference type="Pfam" id="PF01541">
    <property type="entry name" value="GIY-YIG"/>
    <property type="match status" value="1"/>
</dbReference>
<dbReference type="InterPro" id="IPR000305">
    <property type="entry name" value="GIY-YIG_endonuc"/>
</dbReference>
<dbReference type="OrthoDB" id="89044at2"/>
<reference evidence="2 3" key="2">
    <citation type="submission" date="2020-04" db="EMBL/GenBank/DDBJ databases">
        <title>Complete genome sequence of Alteromonas pelagimontana 5.12T.</title>
        <authorList>
            <person name="Sinha R.K."/>
            <person name="Krishnan K.P."/>
            <person name="Kurian J.P."/>
        </authorList>
    </citation>
    <scope>NUCLEOTIDE SEQUENCE [LARGE SCALE GENOMIC DNA]</scope>
    <source>
        <strain evidence="2 3">5.12</strain>
    </source>
</reference>
<dbReference type="Gene3D" id="3.40.1440.10">
    <property type="entry name" value="GIY-YIG endonuclease"/>
    <property type="match status" value="1"/>
</dbReference>
<feature type="domain" description="GIY-YIG" evidence="1">
    <location>
        <begin position="174"/>
        <end position="270"/>
    </location>
</feature>
<proteinExistence type="predicted"/>
<gene>
    <name evidence="2" type="ORF">CA267_008115</name>
</gene>
<dbReference type="CDD" id="cd10446">
    <property type="entry name" value="GIY-YIG_unchar_1"/>
    <property type="match status" value="1"/>
</dbReference>
<dbReference type="AlphaFoldDB" id="A0A6M4MC21"/>
<name>A0A6M4MC21_9ALTE</name>
<keyword evidence="3" id="KW-1185">Reference proteome</keyword>
<evidence type="ECO:0000259" key="1">
    <source>
        <dbReference type="PROSITE" id="PS50164"/>
    </source>
</evidence>
<evidence type="ECO:0000313" key="2">
    <source>
        <dbReference type="EMBL" id="QJR80744.1"/>
    </source>
</evidence>
<dbReference type="Proteomes" id="UP000219285">
    <property type="component" value="Chromosome"/>
</dbReference>
<reference evidence="3" key="1">
    <citation type="submission" date="2014-12" db="EMBL/GenBank/DDBJ databases">
        <title>Complete genome sequence of a multi-drug resistant Klebsiella pneumoniae.</title>
        <authorList>
            <person name="Hua X."/>
            <person name="Chen Q."/>
            <person name="Li X."/>
            <person name="Feng Y."/>
            <person name="Ruan Z."/>
            <person name="Yu Y."/>
        </authorList>
    </citation>
    <scope>NUCLEOTIDE SEQUENCE [LARGE SCALE GENOMIC DNA]</scope>
    <source>
        <strain evidence="3">5.12</strain>
    </source>
</reference>
<evidence type="ECO:0000313" key="3">
    <source>
        <dbReference type="Proteomes" id="UP000219285"/>
    </source>
</evidence>
<dbReference type="EMBL" id="CP052766">
    <property type="protein sequence ID" value="QJR80744.1"/>
    <property type="molecule type" value="Genomic_DNA"/>
</dbReference>